<dbReference type="GO" id="GO:0005525">
    <property type="term" value="F:GTP binding"/>
    <property type="evidence" value="ECO:0007669"/>
    <property type="project" value="InterPro"/>
</dbReference>
<dbReference type="WBParaSite" id="ASIM_0000541901-mRNA-1">
    <property type="protein sequence ID" value="ASIM_0000541901-mRNA-1"/>
    <property type="gene ID" value="ASIM_0000541901"/>
</dbReference>
<reference evidence="1" key="1">
    <citation type="submission" date="2017-02" db="UniProtKB">
        <authorList>
            <consortium name="WormBaseParasite"/>
        </authorList>
    </citation>
    <scope>IDENTIFICATION</scope>
</reference>
<dbReference type="InterPro" id="IPR001806">
    <property type="entry name" value="Small_GTPase"/>
</dbReference>
<dbReference type="Pfam" id="PF00071">
    <property type="entry name" value="Ras"/>
    <property type="match status" value="1"/>
</dbReference>
<evidence type="ECO:0000313" key="1">
    <source>
        <dbReference type="WBParaSite" id="ASIM_0000541901-mRNA-1"/>
    </source>
</evidence>
<dbReference type="SUPFAM" id="SSF52540">
    <property type="entry name" value="P-loop containing nucleoside triphosphate hydrolases"/>
    <property type="match status" value="1"/>
</dbReference>
<name>A0A0M3JCT6_ANISI</name>
<accession>A0A0M3JCT6</accession>
<dbReference type="InterPro" id="IPR027417">
    <property type="entry name" value="P-loop_NTPase"/>
</dbReference>
<dbReference type="Gene3D" id="3.40.50.300">
    <property type="entry name" value="P-loop containing nucleotide triphosphate hydrolases"/>
    <property type="match status" value="1"/>
</dbReference>
<proteinExistence type="predicted"/>
<protein>
    <submittedName>
        <fullName evidence="1">RAB17</fullName>
    </submittedName>
</protein>
<dbReference type="GO" id="GO:0003924">
    <property type="term" value="F:GTPase activity"/>
    <property type="evidence" value="ECO:0007669"/>
    <property type="project" value="InterPro"/>
</dbReference>
<organism evidence="1">
    <name type="scientific">Anisakis simplex</name>
    <name type="common">Herring worm</name>
    <dbReference type="NCBI Taxonomy" id="6269"/>
    <lineage>
        <taxon>Eukaryota</taxon>
        <taxon>Metazoa</taxon>
        <taxon>Ecdysozoa</taxon>
        <taxon>Nematoda</taxon>
        <taxon>Chromadorea</taxon>
        <taxon>Rhabditida</taxon>
        <taxon>Spirurina</taxon>
        <taxon>Ascaridomorpha</taxon>
        <taxon>Ascaridoidea</taxon>
        <taxon>Anisakidae</taxon>
        <taxon>Anisakis</taxon>
        <taxon>Anisakis simplex complex</taxon>
    </lineage>
</organism>
<dbReference type="AlphaFoldDB" id="A0A0M3JCT6"/>
<sequence length="103" mass="11469">LDRCSGQSDPLLFIIGNKGDLGEQRQVAYGEGATKALMHNAKFYEITAKDPVLIDEMLLDLAKTVHNRKTNRFEEAHDAVERLIPLQSSNPGISLHHHCCNMA</sequence>